<dbReference type="RefSeq" id="WP_379572476.1">
    <property type="nucleotide sequence ID" value="NZ_JBHUFV010000020.1"/>
</dbReference>
<evidence type="ECO:0000313" key="2">
    <source>
        <dbReference type="EMBL" id="MFD1932416.1"/>
    </source>
</evidence>
<name>A0ABW4SSE9_9ACTN</name>
<evidence type="ECO:0000313" key="3">
    <source>
        <dbReference type="Proteomes" id="UP001597368"/>
    </source>
</evidence>
<dbReference type="InterPro" id="IPR000182">
    <property type="entry name" value="GNAT_dom"/>
</dbReference>
<organism evidence="2 3">
    <name type="scientific">Nonomuraea mangrovi</name>
    <dbReference type="NCBI Taxonomy" id="2316207"/>
    <lineage>
        <taxon>Bacteria</taxon>
        <taxon>Bacillati</taxon>
        <taxon>Actinomycetota</taxon>
        <taxon>Actinomycetes</taxon>
        <taxon>Streptosporangiales</taxon>
        <taxon>Streptosporangiaceae</taxon>
        <taxon>Nonomuraea</taxon>
    </lineage>
</organism>
<dbReference type="Gene3D" id="3.40.630.30">
    <property type="match status" value="1"/>
</dbReference>
<dbReference type="EC" id="2.3.-.-" evidence="2"/>
<accession>A0ABW4SSE9</accession>
<comment type="caution">
    <text evidence="2">The sequence shown here is derived from an EMBL/GenBank/DDBJ whole genome shotgun (WGS) entry which is preliminary data.</text>
</comment>
<dbReference type="EMBL" id="JBHUFV010000020">
    <property type="protein sequence ID" value="MFD1932416.1"/>
    <property type="molecule type" value="Genomic_DNA"/>
</dbReference>
<feature type="domain" description="N-acetyltransferase" evidence="1">
    <location>
        <begin position="120"/>
        <end position="259"/>
    </location>
</feature>
<protein>
    <submittedName>
        <fullName evidence="2">GNAT family N-acetyltransferase</fullName>
        <ecNumber evidence="2">2.3.-.-</ecNumber>
    </submittedName>
</protein>
<evidence type="ECO:0000259" key="1">
    <source>
        <dbReference type="PROSITE" id="PS51186"/>
    </source>
</evidence>
<dbReference type="SUPFAM" id="SSF55729">
    <property type="entry name" value="Acyl-CoA N-acyltransferases (Nat)"/>
    <property type="match status" value="1"/>
</dbReference>
<keyword evidence="2" id="KW-0012">Acyltransferase</keyword>
<proteinExistence type="predicted"/>
<dbReference type="CDD" id="cd04301">
    <property type="entry name" value="NAT_SF"/>
    <property type="match status" value="1"/>
</dbReference>
<dbReference type="InterPro" id="IPR016181">
    <property type="entry name" value="Acyl_CoA_acyltransferase"/>
</dbReference>
<reference evidence="3" key="1">
    <citation type="journal article" date="2019" name="Int. J. Syst. Evol. Microbiol.">
        <title>The Global Catalogue of Microorganisms (GCM) 10K type strain sequencing project: providing services to taxonomists for standard genome sequencing and annotation.</title>
        <authorList>
            <consortium name="The Broad Institute Genomics Platform"/>
            <consortium name="The Broad Institute Genome Sequencing Center for Infectious Disease"/>
            <person name="Wu L."/>
            <person name="Ma J."/>
        </authorList>
    </citation>
    <scope>NUCLEOTIDE SEQUENCE [LARGE SCALE GENOMIC DNA]</scope>
    <source>
        <strain evidence="3">ICMP 6774ER</strain>
    </source>
</reference>
<keyword evidence="3" id="KW-1185">Reference proteome</keyword>
<sequence length="259" mass="28566">MNPEHVLALYDDQLRRHAQPDDPHTTLELTHGVLRQTSTTHGWNGVIWSDLDHTTADAAITAQLRHYAGRPFEWKLYAHDQPTDLGQRLQTAGSTPEPAETLMAADTHDQPTTIDLPEGVHLQPVTDPTGIDLMLEVHRQAFGTSPTHLGHHLRTQLAQAPHTIAAVVAMAGQRPVSAARLTLHPGTDFAGLWSGGTAPDWRGRGIYRALVAYRARIAAERGYRYLQVDASDDSRPILERLGFVPLTTTTPHLFFGESL</sequence>
<dbReference type="GO" id="GO:0016746">
    <property type="term" value="F:acyltransferase activity"/>
    <property type="evidence" value="ECO:0007669"/>
    <property type="project" value="UniProtKB-KW"/>
</dbReference>
<gene>
    <name evidence="2" type="ORF">ACFSKW_13115</name>
</gene>
<dbReference type="Pfam" id="PF00583">
    <property type="entry name" value="Acetyltransf_1"/>
    <property type="match status" value="1"/>
</dbReference>
<dbReference type="Proteomes" id="UP001597368">
    <property type="component" value="Unassembled WGS sequence"/>
</dbReference>
<dbReference type="PROSITE" id="PS51186">
    <property type="entry name" value="GNAT"/>
    <property type="match status" value="1"/>
</dbReference>
<keyword evidence="2" id="KW-0808">Transferase</keyword>